<dbReference type="KEGG" id="paqt:E8L99_12930"/>
<proteinExistence type="predicted"/>
<dbReference type="OrthoDB" id="8140862at2"/>
<dbReference type="Proteomes" id="UP000298588">
    <property type="component" value="Chromosome"/>
</dbReference>
<sequence length="66" mass="7418">MGMVFRFPLERRRGLRQDVLSAEETGHILVLPVVRIEHHDLPSPPALTVEPPRNGGNKPKRGRKSA</sequence>
<feature type="region of interest" description="Disordered" evidence="1">
    <location>
        <begin position="41"/>
        <end position="66"/>
    </location>
</feature>
<dbReference type="EMBL" id="CP039865">
    <property type="protein sequence ID" value="QCK86596.1"/>
    <property type="molecule type" value="Genomic_DNA"/>
</dbReference>
<protein>
    <submittedName>
        <fullName evidence="2">Uncharacterized protein</fullName>
    </submittedName>
</protein>
<accession>A0A4D7QMC4</accession>
<name>A0A4D7QMC4_9HYPH</name>
<evidence type="ECO:0000313" key="3">
    <source>
        <dbReference type="Proteomes" id="UP000298588"/>
    </source>
</evidence>
<keyword evidence="3" id="KW-1185">Reference proteome</keyword>
<organism evidence="2 3">
    <name type="scientific">Phreatobacter aquaticus</name>
    <dbReference type="NCBI Taxonomy" id="2570229"/>
    <lineage>
        <taxon>Bacteria</taxon>
        <taxon>Pseudomonadati</taxon>
        <taxon>Pseudomonadota</taxon>
        <taxon>Alphaproteobacteria</taxon>
        <taxon>Hyphomicrobiales</taxon>
        <taxon>Phreatobacteraceae</taxon>
        <taxon>Phreatobacter</taxon>
    </lineage>
</organism>
<evidence type="ECO:0000313" key="2">
    <source>
        <dbReference type="EMBL" id="QCK86596.1"/>
    </source>
</evidence>
<dbReference type="RefSeq" id="WP_137099927.1">
    <property type="nucleotide sequence ID" value="NZ_CP039865.1"/>
</dbReference>
<dbReference type="AlphaFoldDB" id="A0A4D7QMC4"/>
<gene>
    <name evidence="2" type="ORF">E8L99_12930</name>
</gene>
<reference evidence="2 3" key="1">
    <citation type="submission" date="2019-04" db="EMBL/GenBank/DDBJ databases">
        <title>Phreatobacter aquaticus sp. nov.</title>
        <authorList>
            <person name="Choi A."/>
            <person name="Baek K."/>
        </authorList>
    </citation>
    <scope>NUCLEOTIDE SEQUENCE [LARGE SCALE GENOMIC DNA]</scope>
    <source>
        <strain evidence="2 3">NMCR1094</strain>
    </source>
</reference>
<evidence type="ECO:0000256" key="1">
    <source>
        <dbReference type="SAM" id="MobiDB-lite"/>
    </source>
</evidence>